<dbReference type="EMBL" id="LKEA01000050">
    <property type="protein sequence ID" value="ROV92394.1"/>
    <property type="molecule type" value="Genomic_DNA"/>
</dbReference>
<evidence type="ECO:0000256" key="1">
    <source>
        <dbReference type="SAM" id="MobiDB-lite"/>
    </source>
</evidence>
<dbReference type="OrthoDB" id="5429395at2759"/>
<evidence type="ECO:0000313" key="3">
    <source>
        <dbReference type="Proteomes" id="UP000283895"/>
    </source>
</evidence>
<proteinExistence type="predicted"/>
<dbReference type="Proteomes" id="UP000283895">
    <property type="component" value="Unassembled WGS sequence"/>
</dbReference>
<comment type="caution">
    <text evidence="2">The sequence shown here is derived from an EMBL/GenBank/DDBJ whole genome shotgun (WGS) entry which is preliminary data.</text>
</comment>
<name>A0A423VN45_9PEZI</name>
<reference evidence="2 3" key="1">
    <citation type="submission" date="2015-09" db="EMBL/GenBank/DDBJ databases">
        <title>Host preference determinants of Valsa canker pathogens revealed by comparative genomics.</title>
        <authorList>
            <person name="Yin Z."/>
            <person name="Huang L."/>
        </authorList>
    </citation>
    <scope>NUCLEOTIDE SEQUENCE [LARGE SCALE GENOMIC DNA]</scope>
    <source>
        <strain evidence="2 3">03-1</strain>
    </source>
</reference>
<evidence type="ECO:0000313" key="2">
    <source>
        <dbReference type="EMBL" id="ROV92394.1"/>
    </source>
</evidence>
<organism evidence="2 3">
    <name type="scientific">Cytospora schulzeri</name>
    <dbReference type="NCBI Taxonomy" id="448051"/>
    <lineage>
        <taxon>Eukaryota</taxon>
        <taxon>Fungi</taxon>
        <taxon>Dikarya</taxon>
        <taxon>Ascomycota</taxon>
        <taxon>Pezizomycotina</taxon>
        <taxon>Sordariomycetes</taxon>
        <taxon>Sordariomycetidae</taxon>
        <taxon>Diaporthales</taxon>
        <taxon>Cytosporaceae</taxon>
        <taxon>Cytospora</taxon>
    </lineage>
</organism>
<dbReference type="AlphaFoldDB" id="A0A423VN45"/>
<feature type="compositionally biased region" description="Polar residues" evidence="1">
    <location>
        <begin position="129"/>
        <end position="151"/>
    </location>
</feature>
<accession>A0A423VN45</accession>
<protein>
    <submittedName>
        <fullName evidence="2">Uncharacterized protein</fullName>
    </submittedName>
</protein>
<keyword evidence="3" id="KW-1185">Reference proteome</keyword>
<feature type="region of interest" description="Disordered" evidence="1">
    <location>
        <begin position="129"/>
        <end position="156"/>
    </location>
</feature>
<dbReference type="STRING" id="356882.A0A423VN45"/>
<sequence>MSQTETRKYQLFPKDNQAMASQRKGLDPEQAFALAMGQNGDKVDKPCMGSLRSRMRDNLSRRRKASVTDLGPMTTVHEATIDSRDNNTWPASLPRTVHQCSWKRLEASRRDRLEHDFLWDINHIESAHNDQSPTTVTQGSSATHDSRSNLFQLPGDTAAFEDPTSIWKCGQQ</sequence>
<gene>
    <name evidence="2" type="ORF">VMCG_09110</name>
</gene>